<organism evidence="2 3">
    <name type="scientific">Coccidioides immitis (strain RS)</name>
    <name type="common">Valley fever fungus</name>
    <dbReference type="NCBI Taxonomy" id="246410"/>
    <lineage>
        <taxon>Eukaryota</taxon>
        <taxon>Fungi</taxon>
        <taxon>Dikarya</taxon>
        <taxon>Ascomycota</taxon>
        <taxon>Pezizomycotina</taxon>
        <taxon>Eurotiomycetes</taxon>
        <taxon>Eurotiomycetidae</taxon>
        <taxon>Onygenales</taxon>
        <taxon>Onygenaceae</taxon>
        <taxon>Coccidioides</taxon>
    </lineage>
</organism>
<sequence>MPRFNPLPACPIPIQFDVDSRIKELQTMIDGPTTSEEQKTNLRAAIDLYNKRVLPGPWRLIQDGQGYGQQLSSQAAAPSLCSAPSESSLSQQLAHRVAYNPYPAGHASGHEIFARIRQIPSPASPSSAAYGEKTMSEENPFPPVDFMLWFCVVPSLLFISGHMLSLRT</sequence>
<reference evidence="3" key="2">
    <citation type="journal article" date="2010" name="Genome Res.">
        <title>Population genomic sequencing of Coccidioides fungi reveals recent hybridization and transposon control.</title>
        <authorList>
            <person name="Neafsey D.E."/>
            <person name="Barker B.M."/>
            <person name="Sharpton T.J."/>
            <person name="Stajich J.E."/>
            <person name="Park D.J."/>
            <person name="Whiston E."/>
            <person name="Hung C.-Y."/>
            <person name="McMahan C."/>
            <person name="White J."/>
            <person name="Sykes S."/>
            <person name="Heiman D."/>
            <person name="Young S."/>
            <person name="Zeng Q."/>
            <person name="Abouelleil A."/>
            <person name="Aftuck L."/>
            <person name="Bessette D."/>
            <person name="Brown A."/>
            <person name="FitzGerald M."/>
            <person name="Lui A."/>
            <person name="Macdonald J.P."/>
            <person name="Priest M."/>
            <person name="Orbach M.J."/>
            <person name="Galgiani J.N."/>
            <person name="Kirkland T.N."/>
            <person name="Cole G.T."/>
            <person name="Birren B.W."/>
            <person name="Henn M.R."/>
            <person name="Taylor J.W."/>
            <person name="Rounsley S.D."/>
        </authorList>
    </citation>
    <scope>GENOME REANNOTATION</scope>
    <source>
        <strain evidence="3">RS</strain>
    </source>
</reference>
<dbReference type="KEGG" id="cim:CIMG_10460"/>
<dbReference type="VEuPathDB" id="FungiDB:CIMG_10460"/>
<evidence type="ECO:0000256" key="1">
    <source>
        <dbReference type="SAM" id="Phobius"/>
    </source>
</evidence>
<keyword evidence="3" id="KW-1185">Reference proteome</keyword>
<dbReference type="OrthoDB" id="4199986at2759"/>
<dbReference type="InParanoid" id="A0A0D8JTD3"/>
<keyword evidence="1" id="KW-1133">Transmembrane helix</keyword>
<dbReference type="RefSeq" id="XP_012214208.1">
    <property type="nucleotide sequence ID" value="XM_012358785.1"/>
</dbReference>
<name>A0A0D8JTD3_COCIM</name>
<reference evidence="3" key="1">
    <citation type="journal article" date="2009" name="Genome Res.">
        <title>Comparative genomic analyses of the human fungal pathogens Coccidioides and their relatives.</title>
        <authorList>
            <person name="Sharpton T.J."/>
            <person name="Stajich J.E."/>
            <person name="Rounsley S.D."/>
            <person name="Gardner M.J."/>
            <person name="Wortman J.R."/>
            <person name="Jordar V.S."/>
            <person name="Maiti R."/>
            <person name="Kodira C.D."/>
            <person name="Neafsey D.E."/>
            <person name="Zeng Q."/>
            <person name="Hung C.-Y."/>
            <person name="McMahan C."/>
            <person name="Muszewska A."/>
            <person name="Grynberg M."/>
            <person name="Mandel M.A."/>
            <person name="Kellner E.M."/>
            <person name="Barker B.M."/>
            <person name="Galgiani J.N."/>
            <person name="Orbach M.J."/>
            <person name="Kirkland T.N."/>
            <person name="Cole G.T."/>
            <person name="Henn M.R."/>
            <person name="Birren B.W."/>
            <person name="Taylor J.W."/>
        </authorList>
    </citation>
    <scope>NUCLEOTIDE SEQUENCE [LARGE SCALE GENOMIC DNA]</scope>
    <source>
        <strain evidence="3">RS</strain>
    </source>
</reference>
<dbReference type="EMBL" id="GG704911">
    <property type="protein sequence ID" value="KJF60384.1"/>
    <property type="molecule type" value="Genomic_DNA"/>
</dbReference>
<dbReference type="Proteomes" id="UP000001261">
    <property type="component" value="Unassembled WGS sequence"/>
</dbReference>
<evidence type="ECO:0000313" key="3">
    <source>
        <dbReference type="Proteomes" id="UP000001261"/>
    </source>
</evidence>
<feature type="transmembrane region" description="Helical" evidence="1">
    <location>
        <begin position="146"/>
        <end position="166"/>
    </location>
</feature>
<dbReference type="STRING" id="246410.A0A0D8JTD3"/>
<gene>
    <name evidence="2" type="ORF">CIMG_10460</name>
</gene>
<keyword evidence="1" id="KW-0472">Membrane</keyword>
<dbReference type="GeneID" id="4559953"/>
<accession>A0A0D8JTD3</accession>
<keyword evidence="1" id="KW-0812">Transmembrane</keyword>
<dbReference type="AlphaFoldDB" id="A0A0D8JTD3"/>
<evidence type="ECO:0000313" key="2">
    <source>
        <dbReference type="EMBL" id="KJF60384.1"/>
    </source>
</evidence>
<proteinExistence type="predicted"/>
<protein>
    <submittedName>
        <fullName evidence="2">Uncharacterized protein</fullName>
    </submittedName>
</protein>